<dbReference type="GO" id="GO:0045703">
    <property type="term" value="F:ketoreductase activity"/>
    <property type="evidence" value="ECO:0007669"/>
    <property type="project" value="TreeGrafter"/>
</dbReference>
<evidence type="ECO:0000256" key="1">
    <source>
        <dbReference type="ARBA" id="ARBA00006484"/>
    </source>
</evidence>
<feature type="non-terminal residue" evidence="3">
    <location>
        <position position="1"/>
    </location>
</feature>
<evidence type="ECO:0000256" key="2">
    <source>
        <dbReference type="ARBA" id="ARBA00023002"/>
    </source>
</evidence>
<dbReference type="GO" id="GO:0005783">
    <property type="term" value="C:endoplasmic reticulum"/>
    <property type="evidence" value="ECO:0007669"/>
    <property type="project" value="TreeGrafter"/>
</dbReference>
<dbReference type="InterPro" id="IPR051019">
    <property type="entry name" value="VLCFA-Steroid_DH"/>
</dbReference>
<evidence type="ECO:0000313" key="3">
    <source>
        <dbReference type="EMBL" id="TVU29403.1"/>
    </source>
</evidence>
<name>A0A5J9V068_9POAL</name>
<comment type="caution">
    <text evidence="3">The sequence shown here is derived from an EMBL/GenBank/DDBJ whole genome shotgun (WGS) entry which is preliminary data.</text>
</comment>
<gene>
    <name evidence="3" type="ORF">EJB05_20967</name>
</gene>
<dbReference type="OrthoDB" id="5545019at2759"/>
<dbReference type="PANTHER" id="PTHR43899:SF13">
    <property type="entry name" value="RH59310P"/>
    <property type="match status" value="1"/>
</dbReference>
<reference evidence="3 4" key="1">
    <citation type="journal article" date="2019" name="Sci. Rep.">
        <title>A high-quality genome of Eragrostis curvula grass provides insights into Poaceae evolution and supports new strategies to enhance forage quality.</title>
        <authorList>
            <person name="Carballo J."/>
            <person name="Santos B.A.C.M."/>
            <person name="Zappacosta D."/>
            <person name="Garbus I."/>
            <person name="Selva J.P."/>
            <person name="Gallo C.A."/>
            <person name="Diaz A."/>
            <person name="Albertini E."/>
            <person name="Caccamo M."/>
            <person name="Echenique V."/>
        </authorList>
    </citation>
    <scope>NUCLEOTIDE SEQUENCE [LARGE SCALE GENOMIC DNA]</scope>
    <source>
        <strain evidence="4">cv. Victoria</strain>
        <tissue evidence="3">Leaf</tissue>
    </source>
</reference>
<sequence length="73" mass="8092">MLASMLFGGGACRRSAPLYIATKMSNIRKSSFVVPSADTYARAAVRHIGHESRCTPYLPHSVMWFLISFPSPF</sequence>
<dbReference type="Gramene" id="TVU29403">
    <property type="protein sequence ID" value="TVU29403"/>
    <property type="gene ID" value="EJB05_20967"/>
</dbReference>
<dbReference type="Proteomes" id="UP000324897">
    <property type="component" value="Chromosome 1"/>
</dbReference>
<dbReference type="PANTHER" id="PTHR43899">
    <property type="entry name" value="RH59310P"/>
    <property type="match status" value="1"/>
</dbReference>
<keyword evidence="2" id="KW-0560">Oxidoreductase</keyword>
<comment type="similarity">
    <text evidence="1">Belongs to the short-chain dehydrogenases/reductases (SDR) family.</text>
</comment>
<accession>A0A5J9V068</accession>
<protein>
    <submittedName>
        <fullName evidence="3">Uncharacterized protein</fullName>
    </submittedName>
</protein>
<keyword evidence="4" id="KW-1185">Reference proteome</keyword>
<evidence type="ECO:0000313" key="4">
    <source>
        <dbReference type="Proteomes" id="UP000324897"/>
    </source>
</evidence>
<proteinExistence type="inferred from homology"/>
<organism evidence="3 4">
    <name type="scientific">Eragrostis curvula</name>
    <name type="common">weeping love grass</name>
    <dbReference type="NCBI Taxonomy" id="38414"/>
    <lineage>
        <taxon>Eukaryota</taxon>
        <taxon>Viridiplantae</taxon>
        <taxon>Streptophyta</taxon>
        <taxon>Embryophyta</taxon>
        <taxon>Tracheophyta</taxon>
        <taxon>Spermatophyta</taxon>
        <taxon>Magnoliopsida</taxon>
        <taxon>Liliopsida</taxon>
        <taxon>Poales</taxon>
        <taxon>Poaceae</taxon>
        <taxon>PACMAD clade</taxon>
        <taxon>Chloridoideae</taxon>
        <taxon>Eragrostideae</taxon>
        <taxon>Eragrostidinae</taxon>
        <taxon>Eragrostis</taxon>
    </lineage>
</organism>
<dbReference type="EMBL" id="RWGY01000011">
    <property type="protein sequence ID" value="TVU29403.1"/>
    <property type="molecule type" value="Genomic_DNA"/>
</dbReference>
<dbReference type="AlphaFoldDB" id="A0A5J9V068"/>